<keyword evidence="2" id="KW-0862">Zinc</keyword>
<sequence length="804" mass="90229">MSSEDHRARGIITDLREDGLANTILDRVDVGPFGASGRVQRSVDPTEDNFFASIVSEETLPVNERAQRQSRASRESVTKGAALKSVRPNLEWQDRLSKSLVIHQDVEEMSMTASSTAAPQPEEENAEEPPRQRLRVGPSPHHTASRLDKEASEVPEEPEDCLDDCQEAFGNLSMDENREIRYHGNSSGLHILAQGKRLDNRRLGGIWNFPMGKMWPGVSEIEDPIYVANMQLPPVHVQDRLIQLFFTYINPVLPIIDEESFMYDLSVQRAVFLKTYEGQYEQPGAVIPEPAQSISKLLLFAIFAIAAHYLDDAYSSTGGQTENALYAAQARRILNSMYQESRVSTVQALIILGIRGFGTGSLEEGWLQIGMAVRMAFDLGLNRNPEHWLVEDHQLFSPKQREMRYRVWWACCLAERYSSLFLGRPVAIREVDYSVPLPSVPENDAGATWCHHNLHSLIPGATPIPSRPMLYFKEASSLSVILGEVITQIYPVSRVSTTPRRTLMEDLHLRLLKWYLDLPEPLKYSAGSTRPCPAPHILILHIQYWAAVLFLHRPFIPKASDTAPASRGKDVDYIPWRSLDMCQSAASHVGSIAMRYHEVYDLRWLHPCVMTYIQSAGIMHIITLQSRPFDTQASSGLHNCISALEQIPWPCAIRIRDLLRGVELQLEGRSQTSTSSHKRKRRAEEMEDIVPHAPQTHTEDYPINPPPTDINNAPQDPTLEGLLSLPIGCAPSDIINSTTFFGYDFWSGMIPQDASATTVQPPTGLAPEILPSQPFIFGSSDYSVDFLETFGDPTVHFPFSSSRT</sequence>
<keyword evidence="5" id="KW-0804">Transcription</keyword>
<dbReference type="OrthoDB" id="2123952at2759"/>
<dbReference type="InterPro" id="IPR007219">
    <property type="entry name" value="XnlR_reg_dom"/>
</dbReference>
<dbReference type="AlphaFoldDB" id="M2RGG8"/>
<evidence type="ECO:0000313" key="10">
    <source>
        <dbReference type="Proteomes" id="UP000016930"/>
    </source>
</evidence>
<dbReference type="GO" id="GO:0003677">
    <property type="term" value="F:DNA binding"/>
    <property type="evidence" value="ECO:0007669"/>
    <property type="project" value="UniProtKB-KW"/>
</dbReference>
<dbReference type="CDD" id="cd12148">
    <property type="entry name" value="fungal_TF_MHR"/>
    <property type="match status" value="1"/>
</dbReference>
<keyword evidence="10" id="KW-1185">Reference proteome</keyword>
<feature type="region of interest" description="Disordered" evidence="7">
    <location>
        <begin position="109"/>
        <end position="160"/>
    </location>
</feature>
<keyword evidence="6" id="KW-0539">Nucleus</keyword>
<evidence type="ECO:0000256" key="2">
    <source>
        <dbReference type="ARBA" id="ARBA00022833"/>
    </source>
</evidence>
<accession>M2RGG8</accession>
<keyword evidence="4" id="KW-0238">DNA-binding</keyword>
<gene>
    <name evidence="9" type="ORF">CERSUDRAFT_114195</name>
</gene>
<evidence type="ECO:0000256" key="3">
    <source>
        <dbReference type="ARBA" id="ARBA00023015"/>
    </source>
</evidence>
<evidence type="ECO:0000256" key="6">
    <source>
        <dbReference type="ARBA" id="ARBA00023242"/>
    </source>
</evidence>
<dbReference type="SMART" id="SM00906">
    <property type="entry name" value="Fungal_trans"/>
    <property type="match status" value="1"/>
</dbReference>
<evidence type="ECO:0000256" key="4">
    <source>
        <dbReference type="ARBA" id="ARBA00023125"/>
    </source>
</evidence>
<evidence type="ECO:0000256" key="7">
    <source>
        <dbReference type="SAM" id="MobiDB-lite"/>
    </source>
</evidence>
<feature type="domain" description="Xylanolytic transcriptional activator regulatory" evidence="8">
    <location>
        <begin position="365"/>
        <end position="444"/>
    </location>
</feature>
<evidence type="ECO:0000313" key="9">
    <source>
        <dbReference type="EMBL" id="EMD37552.1"/>
    </source>
</evidence>
<dbReference type="EMBL" id="KB445796">
    <property type="protein sequence ID" value="EMD37552.1"/>
    <property type="molecule type" value="Genomic_DNA"/>
</dbReference>
<dbReference type="Pfam" id="PF04082">
    <property type="entry name" value="Fungal_trans"/>
    <property type="match status" value="1"/>
</dbReference>
<dbReference type="HOGENOM" id="CLU_004748_1_0_1"/>
<keyword evidence="3" id="KW-0805">Transcription regulation</keyword>
<proteinExistence type="predicted"/>
<keyword evidence="1" id="KW-0479">Metal-binding</keyword>
<dbReference type="PANTHER" id="PTHR31313:SF78">
    <property type="entry name" value="TRANSCRIPTION FACTOR DOMAIN-CONTAINING PROTEIN"/>
    <property type="match status" value="1"/>
</dbReference>
<dbReference type="STRING" id="914234.M2RGG8"/>
<dbReference type="PANTHER" id="PTHR31313">
    <property type="entry name" value="TY1 ENHANCER ACTIVATOR"/>
    <property type="match status" value="1"/>
</dbReference>
<organism evidence="9 10">
    <name type="scientific">Ceriporiopsis subvermispora (strain B)</name>
    <name type="common">White-rot fungus</name>
    <name type="synonym">Gelatoporia subvermispora</name>
    <dbReference type="NCBI Taxonomy" id="914234"/>
    <lineage>
        <taxon>Eukaryota</taxon>
        <taxon>Fungi</taxon>
        <taxon>Dikarya</taxon>
        <taxon>Basidiomycota</taxon>
        <taxon>Agaricomycotina</taxon>
        <taxon>Agaricomycetes</taxon>
        <taxon>Polyporales</taxon>
        <taxon>Gelatoporiaceae</taxon>
        <taxon>Gelatoporia</taxon>
    </lineage>
</organism>
<dbReference type="GO" id="GO:0008270">
    <property type="term" value="F:zinc ion binding"/>
    <property type="evidence" value="ECO:0007669"/>
    <property type="project" value="InterPro"/>
</dbReference>
<dbReference type="InterPro" id="IPR051615">
    <property type="entry name" value="Transcr_Regulatory_Elem"/>
</dbReference>
<evidence type="ECO:0000256" key="5">
    <source>
        <dbReference type="ARBA" id="ARBA00023163"/>
    </source>
</evidence>
<protein>
    <recommendedName>
        <fullName evidence="8">Xylanolytic transcriptional activator regulatory domain-containing protein</fullName>
    </recommendedName>
</protein>
<feature type="region of interest" description="Disordered" evidence="7">
    <location>
        <begin position="62"/>
        <end position="81"/>
    </location>
</feature>
<dbReference type="GO" id="GO:0006351">
    <property type="term" value="P:DNA-templated transcription"/>
    <property type="evidence" value="ECO:0007669"/>
    <property type="project" value="InterPro"/>
</dbReference>
<evidence type="ECO:0000256" key="1">
    <source>
        <dbReference type="ARBA" id="ARBA00022723"/>
    </source>
</evidence>
<dbReference type="Proteomes" id="UP000016930">
    <property type="component" value="Unassembled WGS sequence"/>
</dbReference>
<feature type="region of interest" description="Disordered" evidence="7">
    <location>
        <begin position="667"/>
        <end position="709"/>
    </location>
</feature>
<name>M2RGG8_CERS8</name>
<reference evidence="9 10" key="1">
    <citation type="journal article" date="2012" name="Proc. Natl. Acad. Sci. U.S.A.">
        <title>Comparative genomics of Ceriporiopsis subvermispora and Phanerochaete chrysosporium provide insight into selective ligninolysis.</title>
        <authorList>
            <person name="Fernandez-Fueyo E."/>
            <person name="Ruiz-Duenas F.J."/>
            <person name="Ferreira P."/>
            <person name="Floudas D."/>
            <person name="Hibbett D.S."/>
            <person name="Canessa P."/>
            <person name="Larrondo L.F."/>
            <person name="James T.Y."/>
            <person name="Seelenfreund D."/>
            <person name="Lobos S."/>
            <person name="Polanco R."/>
            <person name="Tello M."/>
            <person name="Honda Y."/>
            <person name="Watanabe T."/>
            <person name="Watanabe T."/>
            <person name="Ryu J.S."/>
            <person name="Kubicek C.P."/>
            <person name="Schmoll M."/>
            <person name="Gaskell J."/>
            <person name="Hammel K.E."/>
            <person name="St John F.J."/>
            <person name="Vanden Wymelenberg A."/>
            <person name="Sabat G."/>
            <person name="Splinter BonDurant S."/>
            <person name="Syed K."/>
            <person name="Yadav J.S."/>
            <person name="Doddapaneni H."/>
            <person name="Subramanian V."/>
            <person name="Lavin J.L."/>
            <person name="Oguiza J.A."/>
            <person name="Perez G."/>
            <person name="Pisabarro A.G."/>
            <person name="Ramirez L."/>
            <person name="Santoyo F."/>
            <person name="Master E."/>
            <person name="Coutinho P.M."/>
            <person name="Henrissat B."/>
            <person name="Lombard V."/>
            <person name="Magnuson J.K."/>
            <person name="Kuees U."/>
            <person name="Hori C."/>
            <person name="Igarashi K."/>
            <person name="Samejima M."/>
            <person name="Held B.W."/>
            <person name="Barry K.W."/>
            <person name="LaButti K.M."/>
            <person name="Lapidus A."/>
            <person name="Lindquist E.A."/>
            <person name="Lucas S.M."/>
            <person name="Riley R."/>
            <person name="Salamov A.A."/>
            <person name="Hoffmeister D."/>
            <person name="Schwenk D."/>
            <person name="Hadar Y."/>
            <person name="Yarden O."/>
            <person name="de Vries R.P."/>
            <person name="Wiebenga A."/>
            <person name="Stenlid J."/>
            <person name="Eastwood D."/>
            <person name="Grigoriev I.V."/>
            <person name="Berka R.M."/>
            <person name="Blanchette R.A."/>
            <person name="Kersten P."/>
            <person name="Martinez A.T."/>
            <person name="Vicuna R."/>
            <person name="Cullen D."/>
        </authorList>
    </citation>
    <scope>NUCLEOTIDE SEQUENCE [LARGE SCALE GENOMIC DNA]</scope>
    <source>
        <strain evidence="9 10">B</strain>
    </source>
</reference>
<evidence type="ECO:0000259" key="8">
    <source>
        <dbReference type="SMART" id="SM00906"/>
    </source>
</evidence>